<dbReference type="InterPro" id="IPR032675">
    <property type="entry name" value="LRR_dom_sf"/>
</dbReference>
<feature type="region of interest" description="Disordered" evidence="1">
    <location>
        <begin position="195"/>
        <end position="233"/>
    </location>
</feature>
<evidence type="ECO:0000313" key="3">
    <source>
        <dbReference type="Proteomes" id="UP000179807"/>
    </source>
</evidence>
<dbReference type="Proteomes" id="UP000179807">
    <property type="component" value="Unassembled WGS sequence"/>
</dbReference>
<dbReference type="SUPFAM" id="SSF52058">
    <property type="entry name" value="L domain-like"/>
    <property type="match status" value="1"/>
</dbReference>
<dbReference type="VEuPathDB" id="TrichDB:TRFO_23997"/>
<protein>
    <submittedName>
        <fullName evidence="2">Uncharacterized protein</fullName>
    </submittedName>
</protein>
<accession>A0A1J4K9U3</accession>
<dbReference type="Gene3D" id="3.80.10.10">
    <property type="entry name" value="Ribonuclease Inhibitor"/>
    <property type="match status" value="1"/>
</dbReference>
<dbReference type="RefSeq" id="XP_068360858.1">
    <property type="nucleotide sequence ID" value="XM_068503491.1"/>
</dbReference>
<keyword evidence="3" id="KW-1185">Reference proteome</keyword>
<gene>
    <name evidence="2" type="ORF">TRFO_23997</name>
</gene>
<evidence type="ECO:0000256" key="1">
    <source>
        <dbReference type="SAM" id="MobiDB-lite"/>
    </source>
</evidence>
<feature type="region of interest" description="Disordered" evidence="1">
    <location>
        <begin position="274"/>
        <end position="300"/>
    </location>
</feature>
<dbReference type="OrthoDB" id="10563335at2759"/>
<proteinExistence type="predicted"/>
<evidence type="ECO:0000313" key="2">
    <source>
        <dbReference type="EMBL" id="OHT07722.1"/>
    </source>
</evidence>
<dbReference type="GeneID" id="94838195"/>
<name>A0A1J4K9U3_9EUKA</name>
<organism evidence="2 3">
    <name type="scientific">Tritrichomonas foetus</name>
    <dbReference type="NCBI Taxonomy" id="1144522"/>
    <lineage>
        <taxon>Eukaryota</taxon>
        <taxon>Metamonada</taxon>
        <taxon>Parabasalia</taxon>
        <taxon>Tritrichomonadida</taxon>
        <taxon>Tritrichomonadidae</taxon>
        <taxon>Tritrichomonas</taxon>
    </lineage>
</organism>
<feature type="compositionally biased region" description="Basic residues" evidence="1">
    <location>
        <begin position="279"/>
        <end position="292"/>
    </location>
</feature>
<reference evidence="2" key="1">
    <citation type="submission" date="2016-10" db="EMBL/GenBank/DDBJ databases">
        <authorList>
            <person name="Benchimol M."/>
            <person name="Almeida L.G."/>
            <person name="Vasconcelos A.T."/>
            <person name="Perreira-Neves A."/>
            <person name="Rosa I.A."/>
            <person name="Tasca T."/>
            <person name="Bogo M.R."/>
            <person name="de Souza W."/>
        </authorList>
    </citation>
    <scope>NUCLEOTIDE SEQUENCE [LARGE SCALE GENOMIC DNA]</scope>
    <source>
        <strain evidence="2">K</strain>
    </source>
</reference>
<dbReference type="EMBL" id="MLAK01000688">
    <property type="protein sequence ID" value="OHT07722.1"/>
    <property type="molecule type" value="Genomic_DNA"/>
</dbReference>
<sequence>MSKRERFTPSKTAPRVFGPDSNEPHWLIKCETTFLSTGKLNLSSVPLPDISAIKTRTSLRELNISRTKLESLQGLAYQPNLQIFRATKSKLNSFKNFYSISHASMVFLQNTPLAKIPNYIIGVILLAEDDRVIIDGKLVSPKWYKKAATYPPFVRDLLNSGWMIEYPCPSANQLRDLCREFNVTYIEDGDQFEQNYENHESPNNVNPINRSPKETSDDLEPYNGGEIEEEEEEDHWTYLNDIDEMMNYHNQVISDAYFRFELQEPDYEQYLNPYENQRPVKRQHRQQNKSRNNKGDVPDDVFASEVKNLLSTKKNFVFGDGFDMDLQIVSAVRALCAKKLPDDEQKQ</sequence>
<dbReference type="AlphaFoldDB" id="A0A1J4K9U3"/>
<comment type="caution">
    <text evidence="2">The sequence shown here is derived from an EMBL/GenBank/DDBJ whole genome shotgun (WGS) entry which is preliminary data.</text>
</comment>